<reference evidence="1" key="1">
    <citation type="journal article" date="2021" name="bioRxiv">
        <title>Whole Genome Assembly and Annotation of Northern Wild Rice, Zizania palustris L., Supports a Whole Genome Duplication in the Zizania Genus.</title>
        <authorList>
            <person name="Haas M."/>
            <person name="Kono T."/>
            <person name="Macchietto M."/>
            <person name="Millas R."/>
            <person name="McGilp L."/>
            <person name="Shao M."/>
            <person name="Duquette J."/>
            <person name="Hirsch C.N."/>
            <person name="Kimball J."/>
        </authorList>
    </citation>
    <scope>NUCLEOTIDE SEQUENCE</scope>
    <source>
        <tissue evidence="1">Fresh leaf tissue</tissue>
    </source>
</reference>
<reference evidence="1" key="2">
    <citation type="submission" date="2021-02" db="EMBL/GenBank/DDBJ databases">
        <authorList>
            <person name="Kimball J.A."/>
            <person name="Haas M.W."/>
            <person name="Macchietto M."/>
            <person name="Kono T."/>
            <person name="Duquette J."/>
            <person name="Shao M."/>
        </authorList>
    </citation>
    <scope>NUCLEOTIDE SEQUENCE</scope>
    <source>
        <tissue evidence="1">Fresh leaf tissue</tissue>
    </source>
</reference>
<evidence type="ECO:0000313" key="1">
    <source>
        <dbReference type="EMBL" id="KAG8087029.1"/>
    </source>
</evidence>
<dbReference type="AlphaFoldDB" id="A0A8J6BH08"/>
<dbReference type="Proteomes" id="UP000729402">
    <property type="component" value="Unassembled WGS sequence"/>
</dbReference>
<proteinExistence type="predicted"/>
<protein>
    <submittedName>
        <fullName evidence="1">Uncharacterized protein</fullName>
    </submittedName>
</protein>
<evidence type="ECO:0000313" key="2">
    <source>
        <dbReference type="Proteomes" id="UP000729402"/>
    </source>
</evidence>
<organism evidence="1 2">
    <name type="scientific">Zizania palustris</name>
    <name type="common">Northern wild rice</name>
    <dbReference type="NCBI Taxonomy" id="103762"/>
    <lineage>
        <taxon>Eukaryota</taxon>
        <taxon>Viridiplantae</taxon>
        <taxon>Streptophyta</taxon>
        <taxon>Embryophyta</taxon>
        <taxon>Tracheophyta</taxon>
        <taxon>Spermatophyta</taxon>
        <taxon>Magnoliopsida</taxon>
        <taxon>Liliopsida</taxon>
        <taxon>Poales</taxon>
        <taxon>Poaceae</taxon>
        <taxon>BOP clade</taxon>
        <taxon>Oryzoideae</taxon>
        <taxon>Oryzeae</taxon>
        <taxon>Zizaniinae</taxon>
        <taxon>Zizania</taxon>
    </lineage>
</organism>
<name>A0A8J6BH08_ZIZPA</name>
<accession>A0A8J6BH08</accession>
<comment type="caution">
    <text evidence="1">The sequence shown here is derived from an EMBL/GenBank/DDBJ whole genome shotgun (WGS) entry which is preliminary data.</text>
</comment>
<dbReference type="EMBL" id="JAAALK010000082">
    <property type="protein sequence ID" value="KAG8087029.1"/>
    <property type="molecule type" value="Genomic_DNA"/>
</dbReference>
<gene>
    <name evidence="1" type="ORF">GUJ93_ZPchr0010g9498</name>
</gene>
<keyword evidence="2" id="KW-1185">Reference proteome</keyword>
<sequence>MRYRVAIVVAAAVRGESGVAVIQRPTATRREEVSRFRLLRGLEESLIRSPPLIRKYWVEWLCPLQWIAVTGGVDGWTRLPTAADAAGCWMRLPTAVEAVRSAAPDRLLQRITWLQNPGCLPPPGSSRFVFSSAASRSSGADSKNCLLSFV</sequence>